<dbReference type="InterPro" id="IPR048685">
    <property type="entry name" value="COG3_C"/>
</dbReference>
<keyword evidence="5" id="KW-0653">Protein transport</keyword>
<protein>
    <recommendedName>
        <fullName evidence="3">Conserved oligomeric Golgi complex subunit 3</fullName>
    </recommendedName>
    <alternativeName>
        <fullName evidence="8">Component of oligomeric Golgi complex 3</fullName>
    </alternativeName>
</protein>
<dbReference type="PANTHER" id="PTHR13302:SF8">
    <property type="entry name" value="CONSERVED OLIGOMERIC GOLGI COMPLEX SUBUNIT 3"/>
    <property type="match status" value="1"/>
</dbReference>
<dbReference type="AlphaFoldDB" id="A0AAJ0GTZ5"/>
<sequence length="807" mass="89222">MYEESWYSFVPDFQQLPPVSGSQPIRHRRKESLLQQPNGTADSLNAAEPLPALFEDQEDANSPPQPTLSQRAKSYSDFYDIVKSQLPSHAPRKKRQRRRSGRGWEALALPDSVTARLPAEKEVLDNGLERELLQASQQEHLLYYDELEMTERHLGNLIADANTALKVLESLTHSFREVDEQTTSFQAQCEGLLTEQKRLQILADSVGRDLQYYTYLDSATRRLNAPGAGRLVEGVSFAEILSTLDSCIEFMKNNSSYRDAESYLARYQALLTKALHLLEVGFVNHLNKVSAEISRQIAATQSESARHALAYGRFEEMVLESYSLIPNVQIVVRSAYDHDGQPSSIPNSDIYANTATNLFHAYWAARERDIKPIIQHDLDAFRTEAKQSVETAARNFVKQCFERSYNEASLFTRIFSVDTQFSTNPKSAFVALKSQRSVLTGSNVAPIGASLQSVLQSSELQTICNLVGWITNEYLLPEYDDDETPFVSRCRELAARLLAEHLWAFTDAAFEAEVAKSILKATVSPDALKIEPVTNGDISSNAFPPVKRALELLIMFDQSMPKERCQRSSTVIFKIIKESIASLQRAEGRIKSTKNGTDPDLFMIKNLLILKNELMTLEIGDVRGQASTGGAGAYLGAGNLQHFTQIWDTFRQQYPLGGLLSSFGSLSTYIPGSSYWTSRSSTPAPGGTPALGGGGPATTTRLGAAAGGGAEVHDASEQLDGLLRQSIYAFTRRWAGVLNEARAVGGGGANKLGGKNLGKIERELDEMLERAFGGQPEVVGKLKEAIEIEAQVQVQAQGEKRNYITRV</sequence>
<dbReference type="Pfam" id="PF20671">
    <property type="entry name" value="COG3_C"/>
    <property type="match status" value="1"/>
</dbReference>
<comment type="similarity">
    <text evidence="2">Belongs to the COG3 family.</text>
</comment>
<evidence type="ECO:0000256" key="6">
    <source>
        <dbReference type="ARBA" id="ARBA00023034"/>
    </source>
</evidence>
<evidence type="ECO:0000313" key="13">
    <source>
        <dbReference type="Proteomes" id="UP001273166"/>
    </source>
</evidence>
<evidence type="ECO:0000256" key="1">
    <source>
        <dbReference type="ARBA" id="ARBA00004395"/>
    </source>
</evidence>
<feature type="compositionally biased region" description="Polar residues" evidence="9">
    <location>
        <begin position="33"/>
        <end position="43"/>
    </location>
</feature>
<keyword evidence="4" id="KW-0813">Transport</keyword>
<evidence type="ECO:0000256" key="8">
    <source>
        <dbReference type="ARBA" id="ARBA00031339"/>
    </source>
</evidence>
<keyword evidence="7" id="KW-0472">Membrane</keyword>
<evidence type="ECO:0000256" key="3">
    <source>
        <dbReference type="ARBA" id="ARBA00020976"/>
    </source>
</evidence>
<evidence type="ECO:0000256" key="9">
    <source>
        <dbReference type="SAM" id="MobiDB-lite"/>
    </source>
</evidence>
<keyword evidence="13" id="KW-1185">Reference proteome</keyword>
<dbReference type="RefSeq" id="XP_062721585.1">
    <property type="nucleotide sequence ID" value="XM_062869366.1"/>
</dbReference>
<comment type="caution">
    <text evidence="12">The sequence shown here is derived from an EMBL/GenBank/DDBJ whole genome shotgun (WGS) entry which is preliminary data.</text>
</comment>
<evidence type="ECO:0000256" key="2">
    <source>
        <dbReference type="ARBA" id="ARBA00009936"/>
    </source>
</evidence>
<accession>A0AAJ0GTZ5</accession>
<feature type="domain" description="Conserved oligomeric Golgi complex subunit 3 C-terminal" evidence="11">
    <location>
        <begin position="307"/>
        <end position="626"/>
    </location>
</feature>
<dbReference type="GO" id="GO:0017119">
    <property type="term" value="C:Golgi transport complex"/>
    <property type="evidence" value="ECO:0007669"/>
    <property type="project" value="TreeGrafter"/>
</dbReference>
<feature type="region of interest" description="Disordered" evidence="9">
    <location>
        <begin position="86"/>
        <end position="105"/>
    </location>
</feature>
<gene>
    <name evidence="12" type="ORF">B0T15DRAFT_533456</name>
</gene>
<feature type="region of interest" description="Disordered" evidence="9">
    <location>
        <begin position="17"/>
        <end position="49"/>
    </location>
</feature>
<evidence type="ECO:0000313" key="12">
    <source>
        <dbReference type="EMBL" id="KAK3305805.1"/>
    </source>
</evidence>
<name>A0AAJ0GTZ5_9PEZI</name>
<dbReference type="Pfam" id="PF04136">
    <property type="entry name" value="COG3_N"/>
    <property type="match status" value="1"/>
</dbReference>
<dbReference type="EMBL" id="JAUDZG010000004">
    <property type="protein sequence ID" value="KAK3305805.1"/>
    <property type="molecule type" value="Genomic_DNA"/>
</dbReference>
<evidence type="ECO:0000259" key="11">
    <source>
        <dbReference type="Pfam" id="PF20671"/>
    </source>
</evidence>
<evidence type="ECO:0000259" key="10">
    <source>
        <dbReference type="Pfam" id="PF04136"/>
    </source>
</evidence>
<reference evidence="12" key="2">
    <citation type="submission" date="2023-06" db="EMBL/GenBank/DDBJ databases">
        <authorList>
            <consortium name="Lawrence Berkeley National Laboratory"/>
            <person name="Mondo S.J."/>
            <person name="Hensen N."/>
            <person name="Bonometti L."/>
            <person name="Westerberg I."/>
            <person name="Brannstrom I.O."/>
            <person name="Guillou S."/>
            <person name="Cros-Aarteil S."/>
            <person name="Calhoun S."/>
            <person name="Haridas S."/>
            <person name="Kuo A."/>
            <person name="Pangilinan J."/>
            <person name="Riley R."/>
            <person name="Labutti K."/>
            <person name="Andreopoulos B."/>
            <person name="Lipzen A."/>
            <person name="Chen C."/>
            <person name="Yanf M."/>
            <person name="Daum C."/>
            <person name="Ng V."/>
            <person name="Clum A."/>
            <person name="Steindorff A."/>
            <person name="Ohm R."/>
            <person name="Martin F."/>
            <person name="Silar P."/>
            <person name="Natvig D."/>
            <person name="Lalanne C."/>
            <person name="Gautier V."/>
            <person name="Ament-Velasquez S.L."/>
            <person name="Kruys A."/>
            <person name="Hutchinson M.I."/>
            <person name="Powell A.J."/>
            <person name="Barry K."/>
            <person name="Miller A.N."/>
            <person name="Grigoriev I.V."/>
            <person name="Debuchy R."/>
            <person name="Gladieux P."/>
            <person name="Thoren M.H."/>
            <person name="Johannesson H."/>
        </authorList>
    </citation>
    <scope>NUCLEOTIDE SEQUENCE</scope>
    <source>
        <strain evidence="12">CBS 333.67</strain>
    </source>
</reference>
<dbReference type="GO" id="GO:0007030">
    <property type="term" value="P:Golgi organization"/>
    <property type="evidence" value="ECO:0007669"/>
    <property type="project" value="TreeGrafter"/>
</dbReference>
<dbReference type="InterPro" id="IPR007265">
    <property type="entry name" value="COG_su3"/>
</dbReference>
<evidence type="ECO:0000256" key="5">
    <source>
        <dbReference type="ARBA" id="ARBA00022927"/>
    </source>
</evidence>
<dbReference type="GO" id="GO:0006886">
    <property type="term" value="P:intracellular protein transport"/>
    <property type="evidence" value="ECO:0007669"/>
    <property type="project" value="InterPro"/>
</dbReference>
<reference evidence="12" key="1">
    <citation type="journal article" date="2023" name="Mol. Phylogenet. Evol.">
        <title>Genome-scale phylogeny and comparative genomics of the fungal order Sordariales.</title>
        <authorList>
            <person name="Hensen N."/>
            <person name="Bonometti L."/>
            <person name="Westerberg I."/>
            <person name="Brannstrom I.O."/>
            <person name="Guillou S."/>
            <person name="Cros-Aarteil S."/>
            <person name="Calhoun S."/>
            <person name="Haridas S."/>
            <person name="Kuo A."/>
            <person name="Mondo S."/>
            <person name="Pangilinan J."/>
            <person name="Riley R."/>
            <person name="LaButti K."/>
            <person name="Andreopoulos B."/>
            <person name="Lipzen A."/>
            <person name="Chen C."/>
            <person name="Yan M."/>
            <person name="Daum C."/>
            <person name="Ng V."/>
            <person name="Clum A."/>
            <person name="Steindorff A."/>
            <person name="Ohm R.A."/>
            <person name="Martin F."/>
            <person name="Silar P."/>
            <person name="Natvig D.O."/>
            <person name="Lalanne C."/>
            <person name="Gautier V."/>
            <person name="Ament-Velasquez S.L."/>
            <person name="Kruys A."/>
            <person name="Hutchinson M.I."/>
            <person name="Powell A.J."/>
            <person name="Barry K."/>
            <person name="Miller A.N."/>
            <person name="Grigoriev I.V."/>
            <person name="Debuchy R."/>
            <person name="Gladieux P."/>
            <person name="Hiltunen Thoren M."/>
            <person name="Johannesson H."/>
        </authorList>
    </citation>
    <scope>NUCLEOTIDE SEQUENCE</scope>
    <source>
        <strain evidence="12">CBS 333.67</strain>
    </source>
</reference>
<proteinExistence type="inferred from homology"/>
<keyword evidence="6" id="KW-0333">Golgi apparatus</keyword>
<feature type="compositionally biased region" description="Basic residues" evidence="9">
    <location>
        <begin position="90"/>
        <end position="101"/>
    </location>
</feature>
<organism evidence="12 13">
    <name type="scientific">Chaetomium strumarium</name>
    <dbReference type="NCBI Taxonomy" id="1170767"/>
    <lineage>
        <taxon>Eukaryota</taxon>
        <taxon>Fungi</taxon>
        <taxon>Dikarya</taxon>
        <taxon>Ascomycota</taxon>
        <taxon>Pezizomycotina</taxon>
        <taxon>Sordariomycetes</taxon>
        <taxon>Sordariomycetidae</taxon>
        <taxon>Sordariales</taxon>
        <taxon>Chaetomiaceae</taxon>
        <taxon>Chaetomium</taxon>
    </lineage>
</organism>
<comment type="subcellular location">
    <subcellularLocation>
        <location evidence="1">Golgi apparatus membrane</location>
        <topology evidence="1">Peripheral membrane protein</topology>
    </subcellularLocation>
</comment>
<dbReference type="GO" id="GO:0006914">
    <property type="term" value="P:autophagy"/>
    <property type="evidence" value="ECO:0007669"/>
    <property type="project" value="TreeGrafter"/>
</dbReference>
<dbReference type="PANTHER" id="PTHR13302">
    <property type="entry name" value="CONSERVED OLIGOMERIC GOLGI COMPLEX COMPONENT 3"/>
    <property type="match status" value="1"/>
</dbReference>
<dbReference type="GO" id="GO:0000139">
    <property type="term" value="C:Golgi membrane"/>
    <property type="evidence" value="ECO:0007669"/>
    <property type="project" value="UniProtKB-SubCell"/>
</dbReference>
<dbReference type="GeneID" id="87888195"/>
<feature type="region of interest" description="Disordered" evidence="9">
    <location>
        <begin position="677"/>
        <end position="709"/>
    </location>
</feature>
<evidence type="ECO:0000256" key="7">
    <source>
        <dbReference type="ARBA" id="ARBA00023136"/>
    </source>
</evidence>
<dbReference type="Proteomes" id="UP001273166">
    <property type="component" value="Unassembled WGS sequence"/>
</dbReference>
<dbReference type="InterPro" id="IPR048320">
    <property type="entry name" value="COG3_N"/>
</dbReference>
<dbReference type="GO" id="GO:0006891">
    <property type="term" value="P:intra-Golgi vesicle-mediated transport"/>
    <property type="evidence" value="ECO:0007669"/>
    <property type="project" value="TreeGrafter"/>
</dbReference>
<evidence type="ECO:0000256" key="4">
    <source>
        <dbReference type="ARBA" id="ARBA00022448"/>
    </source>
</evidence>
<feature type="domain" description="Conserved oligomeric Golgi complex subunit 3 N-terminal" evidence="10">
    <location>
        <begin position="143"/>
        <end position="287"/>
    </location>
</feature>
<dbReference type="GO" id="GO:0005801">
    <property type="term" value="C:cis-Golgi network"/>
    <property type="evidence" value="ECO:0007669"/>
    <property type="project" value="InterPro"/>
</dbReference>